<evidence type="ECO:0000259" key="2">
    <source>
        <dbReference type="PROSITE" id="PS50234"/>
    </source>
</evidence>
<dbReference type="InterPro" id="IPR036465">
    <property type="entry name" value="vWFA_dom_sf"/>
</dbReference>
<evidence type="ECO:0000313" key="3">
    <source>
        <dbReference type="EMBL" id="KIQ69549.1"/>
    </source>
</evidence>
<sequence length="215" mass="23112">MRALLALLALLGPASARACETALLLAIDVSQSVDEAEFRLQVDGMADAMRDPEVAEALVQGEVALAVMQWSGAERQEMSIPWTRIASHSDVERLSDAARAIPRAFVMSDTAPGDALAFALGQFGPVADCERRVIDVSGDGTPNAGRDVRHARIDAQRAGVTINAIAIESLGLAITNFYERAVITADGFVMTARGHRDYPMAIRRKILREVSRVLG</sequence>
<evidence type="ECO:0000313" key="4">
    <source>
        <dbReference type="Proteomes" id="UP000035100"/>
    </source>
</evidence>
<dbReference type="InterPro" id="IPR010607">
    <property type="entry name" value="DUF1194"/>
</dbReference>
<proteinExistence type="predicted"/>
<dbReference type="EMBL" id="AONG01000009">
    <property type="protein sequence ID" value="KIQ69549.1"/>
    <property type="molecule type" value="Genomic_DNA"/>
</dbReference>
<evidence type="ECO:0000256" key="1">
    <source>
        <dbReference type="SAM" id="SignalP"/>
    </source>
</evidence>
<protein>
    <recommendedName>
        <fullName evidence="2">VWFA domain-containing protein</fullName>
    </recommendedName>
</protein>
<dbReference type="PROSITE" id="PS50234">
    <property type="entry name" value="VWFA"/>
    <property type="match status" value="1"/>
</dbReference>
<keyword evidence="1" id="KW-0732">Signal</keyword>
<feature type="chain" id="PRO_5002230252" description="VWFA domain-containing protein" evidence="1">
    <location>
        <begin position="19"/>
        <end position="215"/>
    </location>
</feature>
<dbReference type="AlphaFoldDB" id="A0A0D0Q4V8"/>
<comment type="caution">
    <text evidence="3">The sequence shown here is derived from an EMBL/GenBank/DDBJ whole genome shotgun (WGS) entry which is preliminary data.</text>
</comment>
<dbReference type="STRING" id="1123501.Wenmar_01913"/>
<feature type="signal peptide" evidence="1">
    <location>
        <begin position="1"/>
        <end position="18"/>
    </location>
</feature>
<organism evidence="3 4">
    <name type="scientific">Wenxinia marina DSM 24838</name>
    <dbReference type="NCBI Taxonomy" id="1123501"/>
    <lineage>
        <taxon>Bacteria</taxon>
        <taxon>Pseudomonadati</taxon>
        <taxon>Pseudomonadota</taxon>
        <taxon>Alphaproteobacteria</taxon>
        <taxon>Rhodobacterales</taxon>
        <taxon>Roseobacteraceae</taxon>
        <taxon>Wenxinia</taxon>
    </lineage>
</organism>
<dbReference type="InterPro" id="IPR002035">
    <property type="entry name" value="VWF_A"/>
</dbReference>
<dbReference type="RefSeq" id="WP_018303683.1">
    <property type="nucleotide sequence ID" value="NZ_KB902299.1"/>
</dbReference>
<dbReference type="Pfam" id="PF06707">
    <property type="entry name" value="DUF1194"/>
    <property type="match status" value="1"/>
</dbReference>
<dbReference type="Proteomes" id="UP000035100">
    <property type="component" value="Unassembled WGS sequence"/>
</dbReference>
<dbReference type="OrthoDB" id="9792179at2"/>
<reference evidence="3 4" key="1">
    <citation type="submission" date="2013-01" db="EMBL/GenBank/DDBJ databases">
        <authorList>
            <person name="Fiebig A."/>
            <person name="Goeker M."/>
            <person name="Klenk H.-P.P."/>
        </authorList>
    </citation>
    <scope>NUCLEOTIDE SEQUENCE [LARGE SCALE GENOMIC DNA]</scope>
    <source>
        <strain evidence="3 4">DSM 24838</strain>
    </source>
</reference>
<keyword evidence="4" id="KW-1185">Reference proteome</keyword>
<dbReference type="Gene3D" id="3.40.50.410">
    <property type="entry name" value="von Willebrand factor, type A domain"/>
    <property type="match status" value="1"/>
</dbReference>
<feature type="domain" description="VWFA" evidence="2">
    <location>
        <begin position="22"/>
        <end position="210"/>
    </location>
</feature>
<dbReference type="SUPFAM" id="SSF53300">
    <property type="entry name" value="vWA-like"/>
    <property type="match status" value="1"/>
</dbReference>
<accession>A0A0D0Q4V8</accession>
<gene>
    <name evidence="3" type="ORF">Wenmar_01913</name>
</gene>
<dbReference type="eggNOG" id="COG2304">
    <property type="taxonomic scope" value="Bacteria"/>
</dbReference>
<name>A0A0D0Q4V8_9RHOB</name>